<dbReference type="InterPro" id="IPR015500">
    <property type="entry name" value="Peptidase_S8_subtilisin-rel"/>
</dbReference>
<evidence type="ECO:0000256" key="2">
    <source>
        <dbReference type="ARBA" id="ARBA00022670"/>
    </source>
</evidence>
<gene>
    <name evidence="9" type="primary">pstI</name>
    <name evidence="9" type="ORF">ENSA5_39620</name>
</gene>
<organism evidence="9 10">
    <name type="scientific">Enhygromyxa salina</name>
    <dbReference type="NCBI Taxonomy" id="215803"/>
    <lineage>
        <taxon>Bacteria</taxon>
        <taxon>Pseudomonadati</taxon>
        <taxon>Myxococcota</taxon>
        <taxon>Polyangia</taxon>
        <taxon>Nannocystales</taxon>
        <taxon>Nannocystaceae</taxon>
        <taxon>Enhygromyxa</taxon>
    </lineage>
</organism>
<dbReference type="InterPro" id="IPR000209">
    <property type="entry name" value="Peptidase_S8/S53_dom"/>
</dbReference>
<sequence length="444" mass="47091">MQRVRVGQWTKIVDAPRERIAGSLILAAAILVAGCGELEDVDLSETELRSQDRAETGGVDLEEDRVEPGDIPGHYIVMMDSRANPLAATAAVRATPTHVYNHAIRGFAGPLDARQLEALSRRQDVVRIERDQVVTAAELACPGASPDPEIQLKSGSPDYAPAYSVDRCDQRDLPFSNSYTYTWSGDGVNVYVFDTWMFTEHSDFDDPDDPNTSRASRGYDGYPNDPPDGEGCSGHATHVAGIIGGTKYGVAKDSNIISVKVLDCTGHGSWSRLIAGIDWVIDNKGDTAAVANMSLSGRKSYIVNWAIGQLADSGVFVAVAAGNNDANACNYSPAAAASSVAVAANNSGDQRASFSNYGSCVDIYAGGTNVRSAWPDGGSRTASGTSMSSPHLAGVAALYKHAFGDEDWDQIKSDIQTWATPNKISGNPGGTPNLLLHWPCSGSM</sequence>
<keyword evidence="2 5" id="KW-0645">Protease</keyword>
<feature type="domain" description="Inhibitor I9" evidence="8">
    <location>
        <begin position="92"/>
        <end position="136"/>
    </location>
</feature>
<keyword evidence="4 5" id="KW-0720">Serine protease</keyword>
<comment type="caution">
    <text evidence="9">The sequence shown here is derived from an EMBL/GenBank/DDBJ whole genome shotgun (WGS) entry which is preliminary data.</text>
</comment>
<feature type="region of interest" description="Disordered" evidence="6">
    <location>
        <begin position="203"/>
        <end position="229"/>
    </location>
</feature>
<evidence type="ECO:0000313" key="9">
    <source>
        <dbReference type="EMBL" id="PRP95377.1"/>
    </source>
</evidence>
<dbReference type="PANTHER" id="PTHR43806">
    <property type="entry name" value="PEPTIDASE S8"/>
    <property type="match status" value="1"/>
</dbReference>
<evidence type="ECO:0000256" key="6">
    <source>
        <dbReference type="SAM" id="MobiDB-lite"/>
    </source>
</evidence>
<dbReference type="GO" id="GO:0006508">
    <property type="term" value="P:proteolysis"/>
    <property type="evidence" value="ECO:0007669"/>
    <property type="project" value="UniProtKB-KW"/>
</dbReference>
<dbReference type="PROSITE" id="PS51892">
    <property type="entry name" value="SUBTILASE"/>
    <property type="match status" value="1"/>
</dbReference>
<dbReference type="AlphaFoldDB" id="A0A2S9XR81"/>
<proteinExistence type="inferred from homology"/>
<dbReference type="CDD" id="cd04077">
    <property type="entry name" value="Peptidases_S8_PCSK9_ProteinaseK_like"/>
    <property type="match status" value="1"/>
</dbReference>
<feature type="active site" description="Charge relay system" evidence="5">
    <location>
        <position position="235"/>
    </location>
</feature>
<feature type="active site" description="Charge relay system" evidence="5">
    <location>
        <position position="386"/>
    </location>
</feature>
<dbReference type="Pfam" id="PF00082">
    <property type="entry name" value="Peptidase_S8"/>
    <property type="match status" value="1"/>
</dbReference>
<dbReference type="SUPFAM" id="SSF54897">
    <property type="entry name" value="Protease propeptides/inhibitors"/>
    <property type="match status" value="1"/>
</dbReference>
<dbReference type="InterPro" id="IPR034193">
    <property type="entry name" value="PCSK9_ProteinaseK-like"/>
</dbReference>
<dbReference type="InterPro" id="IPR050131">
    <property type="entry name" value="Peptidase_S8_subtilisin-like"/>
</dbReference>
<evidence type="ECO:0000256" key="5">
    <source>
        <dbReference type="PROSITE-ProRule" id="PRU01240"/>
    </source>
</evidence>
<dbReference type="GO" id="GO:0004252">
    <property type="term" value="F:serine-type endopeptidase activity"/>
    <property type="evidence" value="ECO:0007669"/>
    <property type="project" value="UniProtKB-UniRule"/>
</dbReference>
<dbReference type="PANTHER" id="PTHR43806:SF11">
    <property type="entry name" value="CEREVISIN-RELATED"/>
    <property type="match status" value="1"/>
</dbReference>
<evidence type="ECO:0000313" key="10">
    <source>
        <dbReference type="Proteomes" id="UP000237968"/>
    </source>
</evidence>
<evidence type="ECO:0000259" key="7">
    <source>
        <dbReference type="Pfam" id="PF00082"/>
    </source>
</evidence>
<dbReference type="GO" id="GO:0005615">
    <property type="term" value="C:extracellular space"/>
    <property type="evidence" value="ECO:0007669"/>
    <property type="project" value="TreeGrafter"/>
</dbReference>
<dbReference type="Pfam" id="PF05922">
    <property type="entry name" value="Inhibitor_I9"/>
    <property type="match status" value="1"/>
</dbReference>
<evidence type="ECO:0000259" key="8">
    <source>
        <dbReference type="Pfam" id="PF05922"/>
    </source>
</evidence>
<dbReference type="EC" id="3.4.21.111" evidence="9"/>
<dbReference type="FunFam" id="3.40.50.200:FF:000014">
    <property type="entry name" value="Proteinase K"/>
    <property type="match status" value="1"/>
</dbReference>
<accession>A0A2S9XR81</accession>
<dbReference type="InterPro" id="IPR010259">
    <property type="entry name" value="S8pro/Inhibitor_I9"/>
</dbReference>
<evidence type="ECO:0000256" key="1">
    <source>
        <dbReference type="ARBA" id="ARBA00011073"/>
    </source>
</evidence>
<evidence type="ECO:0000256" key="3">
    <source>
        <dbReference type="ARBA" id="ARBA00022801"/>
    </source>
</evidence>
<dbReference type="OrthoDB" id="9765693at2"/>
<protein>
    <submittedName>
        <fullName evidence="9">Aqualysin-1</fullName>
        <ecNumber evidence="9">3.4.21.111</ecNumber>
    </submittedName>
</protein>
<dbReference type="InterPro" id="IPR037045">
    <property type="entry name" value="S8pro/Inhibitor_I9_sf"/>
</dbReference>
<evidence type="ECO:0000256" key="4">
    <source>
        <dbReference type="ARBA" id="ARBA00022825"/>
    </source>
</evidence>
<dbReference type="Proteomes" id="UP000237968">
    <property type="component" value="Unassembled WGS sequence"/>
</dbReference>
<dbReference type="Gene3D" id="3.30.70.80">
    <property type="entry name" value="Peptidase S8 propeptide/proteinase inhibitor I9"/>
    <property type="match status" value="1"/>
</dbReference>
<feature type="domain" description="Peptidase S8/S53" evidence="7">
    <location>
        <begin position="185"/>
        <end position="421"/>
    </location>
</feature>
<dbReference type="Gene3D" id="3.40.50.200">
    <property type="entry name" value="Peptidase S8/S53 domain"/>
    <property type="match status" value="1"/>
</dbReference>
<dbReference type="SUPFAM" id="SSF52743">
    <property type="entry name" value="Subtilisin-like"/>
    <property type="match status" value="1"/>
</dbReference>
<keyword evidence="10" id="KW-1185">Reference proteome</keyword>
<keyword evidence="3 5" id="KW-0378">Hydrolase</keyword>
<dbReference type="EMBL" id="PVNK01000171">
    <property type="protein sequence ID" value="PRP95377.1"/>
    <property type="molecule type" value="Genomic_DNA"/>
</dbReference>
<feature type="active site" description="Charge relay system" evidence="5">
    <location>
        <position position="194"/>
    </location>
</feature>
<dbReference type="InterPro" id="IPR036852">
    <property type="entry name" value="Peptidase_S8/S53_dom_sf"/>
</dbReference>
<dbReference type="PRINTS" id="PR00723">
    <property type="entry name" value="SUBTILISIN"/>
</dbReference>
<reference evidence="9 10" key="1">
    <citation type="submission" date="2018-03" db="EMBL/GenBank/DDBJ databases">
        <title>Draft Genome Sequences of the Obligatory Marine Myxobacteria Enhygromyxa salina SWB005.</title>
        <authorList>
            <person name="Poehlein A."/>
            <person name="Moghaddam J.A."/>
            <person name="Harms H."/>
            <person name="Alanjari M."/>
            <person name="Koenig G.M."/>
            <person name="Daniel R."/>
            <person name="Schaeberle T.F."/>
        </authorList>
    </citation>
    <scope>NUCLEOTIDE SEQUENCE [LARGE SCALE GENOMIC DNA]</scope>
    <source>
        <strain evidence="9 10">SWB005</strain>
    </source>
</reference>
<name>A0A2S9XR81_9BACT</name>
<dbReference type="PROSITE" id="PS51257">
    <property type="entry name" value="PROKAR_LIPOPROTEIN"/>
    <property type="match status" value="1"/>
</dbReference>
<comment type="similarity">
    <text evidence="1 5">Belongs to the peptidase S8 family.</text>
</comment>